<sequence>MTRHRGNSRVTWCVAALLSLSAGVVRAEPSADQAAAAEALFREGRDLVAQGKLAEACPKFAASQRLDPGYGTQWNLADCLERVGRTASAWAAFREAADMASRAGQADREAKATRRAADLEKKLERLAITVTTPADGLVVRRNGAVLDAGAWGAPLPVDPGKHRVEATAPGKKPFSVEAQTAGPGQVVTVEVPPLEDDPAATAAAPPPPGEAPGSPAAPLRPGAGGDGDGGAGTRRTLSFVAGGVGVAGVVTGSIFGLLASSRWNRAQDEHCRTETLCDARGVALVEDAKSAAKLSTAGFIVGGVGLAAGVALFVTSLGDTEPAAARIVVAPAVGTTGGGLAIHGRF</sequence>
<dbReference type="InterPro" id="IPR011990">
    <property type="entry name" value="TPR-like_helical_dom_sf"/>
</dbReference>
<proteinExistence type="predicted"/>
<dbReference type="RefSeq" id="WP_272094970.1">
    <property type="nucleotide sequence ID" value="NZ_JAQNDK010000001.1"/>
</dbReference>
<feature type="chain" id="PRO_5046468797" description="PEGA domain-containing protein" evidence="3">
    <location>
        <begin position="28"/>
        <end position="346"/>
    </location>
</feature>
<evidence type="ECO:0008006" key="6">
    <source>
        <dbReference type="Google" id="ProtNLM"/>
    </source>
</evidence>
<feature type="signal peptide" evidence="3">
    <location>
        <begin position="1"/>
        <end position="27"/>
    </location>
</feature>
<comment type="caution">
    <text evidence="4">The sequence shown here is derived from an EMBL/GenBank/DDBJ whole genome shotgun (WGS) entry which is preliminary data.</text>
</comment>
<accession>A0ABT5BVM9</accession>
<keyword evidence="5" id="KW-1185">Reference proteome</keyword>
<evidence type="ECO:0000313" key="5">
    <source>
        <dbReference type="Proteomes" id="UP001217485"/>
    </source>
</evidence>
<feature type="compositionally biased region" description="Gly residues" evidence="1">
    <location>
        <begin position="222"/>
        <end position="231"/>
    </location>
</feature>
<dbReference type="Gene3D" id="1.25.40.10">
    <property type="entry name" value="Tetratricopeptide repeat domain"/>
    <property type="match status" value="1"/>
</dbReference>
<keyword evidence="2" id="KW-0812">Transmembrane</keyword>
<feature type="region of interest" description="Disordered" evidence="1">
    <location>
        <begin position="196"/>
        <end position="231"/>
    </location>
</feature>
<feature type="transmembrane region" description="Helical" evidence="2">
    <location>
        <begin position="239"/>
        <end position="259"/>
    </location>
</feature>
<dbReference type="EMBL" id="JAQNDK010000001">
    <property type="protein sequence ID" value="MDC0678191.1"/>
    <property type="molecule type" value="Genomic_DNA"/>
</dbReference>
<organism evidence="4 5">
    <name type="scientific">Sorangium atrum</name>
    <dbReference type="NCBI Taxonomy" id="2995308"/>
    <lineage>
        <taxon>Bacteria</taxon>
        <taxon>Pseudomonadati</taxon>
        <taxon>Myxococcota</taxon>
        <taxon>Polyangia</taxon>
        <taxon>Polyangiales</taxon>
        <taxon>Polyangiaceae</taxon>
        <taxon>Sorangium</taxon>
    </lineage>
</organism>
<gene>
    <name evidence="4" type="ORF">POL72_10635</name>
</gene>
<feature type="transmembrane region" description="Helical" evidence="2">
    <location>
        <begin position="297"/>
        <end position="317"/>
    </location>
</feature>
<keyword evidence="2" id="KW-0472">Membrane</keyword>
<reference evidence="4 5" key="1">
    <citation type="submission" date="2023-01" db="EMBL/GenBank/DDBJ databases">
        <title>Minimal conservation of predation-associated metabolite biosynthetic gene clusters underscores biosynthetic potential of Myxococcota including descriptions for ten novel species: Archangium lansinium sp. nov., Myxococcus landrumus sp. nov., Nannocystis bai.</title>
        <authorList>
            <person name="Ahearne A."/>
            <person name="Stevens C."/>
            <person name="Dowd S."/>
        </authorList>
    </citation>
    <scope>NUCLEOTIDE SEQUENCE [LARGE SCALE GENOMIC DNA]</scope>
    <source>
        <strain evidence="4 5">WIWO2</strain>
    </source>
</reference>
<name>A0ABT5BVM9_9BACT</name>
<evidence type="ECO:0000256" key="1">
    <source>
        <dbReference type="SAM" id="MobiDB-lite"/>
    </source>
</evidence>
<evidence type="ECO:0000256" key="2">
    <source>
        <dbReference type="SAM" id="Phobius"/>
    </source>
</evidence>
<keyword evidence="3" id="KW-0732">Signal</keyword>
<protein>
    <recommendedName>
        <fullName evidence="6">PEGA domain-containing protein</fullName>
    </recommendedName>
</protein>
<keyword evidence="2" id="KW-1133">Transmembrane helix</keyword>
<evidence type="ECO:0000256" key="3">
    <source>
        <dbReference type="SAM" id="SignalP"/>
    </source>
</evidence>
<dbReference type="SUPFAM" id="SSF48452">
    <property type="entry name" value="TPR-like"/>
    <property type="match status" value="1"/>
</dbReference>
<evidence type="ECO:0000313" key="4">
    <source>
        <dbReference type="EMBL" id="MDC0678191.1"/>
    </source>
</evidence>
<feature type="compositionally biased region" description="Low complexity" evidence="1">
    <location>
        <begin position="211"/>
        <end position="221"/>
    </location>
</feature>
<dbReference type="Proteomes" id="UP001217485">
    <property type="component" value="Unassembled WGS sequence"/>
</dbReference>